<evidence type="ECO:0000313" key="3">
    <source>
        <dbReference type="Proteomes" id="UP000188181"/>
    </source>
</evidence>
<dbReference type="RefSeq" id="WP_146684485.1">
    <property type="nucleotide sequence ID" value="NZ_CP019646.1"/>
</dbReference>
<dbReference type="KEGG" id="pbas:SMSP2_02657"/>
<feature type="signal peptide" evidence="1">
    <location>
        <begin position="1"/>
        <end position="20"/>
    </location>
</feature>
<dbReference type="Proteomes" id="UP000188181">
    <property type="component" value="Chromosome"/>
</dbReference>
<dbReference type="InterPro" id="IPR012341">
    <property type="entry name" value="6hp_glycosidase-like_sf"/>
</dbReference>
<dbReference type="SUPFAM" id="SSF48208">
    <property type="entry name" value="Six-hairpin glycosidases"/>
    <property type="match status" value="1"/>
</dbReference>
<evidence type="ECO:0000313" key="2">
    <source>
        <dbReference type="EMBL" id="AQQ72275.1"/>
    </source>
</evidence>
<dbReference type="AlphaFoldDB" id="A0A1Q2MHT9"/>
<name>A0A1Q2MHT9_9BACT</name>
<dbReference type="OrthoDB" id="8880998at2"/>
<sequence precursor="true">MNIKMLAFLGLASMAAAAGAVPETNDSAKSFPRFYDQIEVLADMILESQIEEGGIGNYVIKEGQSSPVFMTTYTFGPLGLLKAYQMSGKEEYLEAAKKFVDFWFERQNVRPDRWGIVGTFYDQSKENGVITDHIYTKERSLSNAGGPGYDASDSDGPMVSLTAYNYYLLTGDIEILQNYADGCKLIGDSIIATYDFRDSLTYCHPNYKVKYLMDVCEVYHQIKALAGIFEVLDSVIKERVSDGNFASYKVWNYHFLSENYKQIAQDMKESILSLWNEQEKWYYWAKDVKGKKQHCRWDRMYPDTQEQIWPMLWYVTSPDMKQSKEVWENLNQNHPKWHETDLEWPSTSTVAIKMQDFEKAETHISRILSEMKPNPAWETNDKHLMIHNCCFDFDIEGCCRMVKGSLAVKDNECRFQITAAIDGSAKIKVRKSVVDDARIMVNSKPAKIKEYAGYYIYEFDAKKSDIKDISFKIAKD</sequence>
<feature type="chain" id="PRO_5010330029" evidence="1">
    <location>
        <begin position="21"/>
        <end position="476"/>
    </location>
</feature>
<keyword evidence="3" id="KW-1185">Reference proteome</keyword>
<organism evidence="2 3">
    <name type="scientific">Limihaloglobus sulfuriphilus</name>
    <dbReference type="NCBI Taxonomy" id="1851148"/>
    <lineage>
        <taxon>Bacteria</taxon>
        <taxon>Pseudomonadati</taxon>
        <taxon>Planctomycetota</taxon>
        <taxon>Phycisphaerae</taxon>
        <taxon>Sedimentisphaerales</taxon>
        <taxon>Sedimentisphaeraceae</taxon>
        <taxon>Limihaloglobus</taxon>
    </lineage>
</organism>
<accession>A0A1Q2MHT9</accession>
<evidence type="ECO:0000256" key="1">
    <source>
        <dbReference type="SAM" id="SignalP"/>
    </source>
</evidence>
<protein>
    <submittedName>
        <fullName evidence="2">Uncharacterized protein</fullName>
    </submittedName>
</protein>
<dbReference type="InterPro" id="IPR008928">
    <property type="entry name" value="6-hairpin_glycosidase_sf"/>
</dbReference>
<dbReference type="Gene3D" id="1.50.10.10">
    <property type="match status" value="1"/>
</dbReference>
<proteinExistence type="predicted"/>
<dbReference type="GO" id="GO:0005975">
    <property type="term" value="P:carbohydrate metabolic process"/>
    <property type="evidence" value="ECO:0007669"/>
    <property type="project" value="InterPro"/>
</dbReference>
<reference evidence="3" key="1">
    <citation type="submission" date="2017-02" db="EMBL/GenBank/DDBJ databases">
        <title>Comparative genomics and description of representatives of a novel lineage of planctomycetes thriving in anoxic sediments.</title>
        <authorList>
            <person name="Spring S."/>
            <person name="Bunk B."/>
            <person name="Sproer C."/>
        </authorList>
    </citation>
    <scope>NUCLEOTIDE SEQUENCE [LARGE SCALE GENOMIC DNA]</scope>
    <source>
        <strain evidence="3">SM-Chi-D1</strain>
    </source>
</reference>
<dbReference type="EMBL" id="CP019646">
    <property type="protein sequence ID" value="AQQ72275.1"/>
    <property type="molecule type" value="Genomic_DNA"/>
</dbReference>
<dbReference type="STRING" id="1851148.SMSP2_02657"/>
<keyword evidence="1" id="KW-0732">Signal</keyword>
<gene>
    <name evidence="2" type="ORF">SMSP2_02657</name>
</gene>